<evidence type="ECO:0000313" key="1">
    <source>
        <dbReference type="EMBL" id="KIJ11917.1"/>
    </source>
</evidence>
<dbReference type="PANTHER" id="PTHR46579">
    <property type="entry name" value="F5/8 TYPE C DOMAIN-CONTAINING PROTEIN-RELATED"/>
    <property type="match status" value="1"/>
</dbReference>
<dbReference type="Proteomes" id="UP000053647">
    <property type="component" value="Unassembled WGS sequence"/>
</dbReference>
<gene>
    <name evidence="1" type="ORF">PAXINDRAFT_83790</name>
</gene>
<dbReference type="PANTHER" id="PTHR46579:SF2">
    <property type="entry name" value="C2H2-TYPE DOMAIN-CONTAINING PROTEIN"/>
    <property type="match status" value="1"/>
</dbReference>
<keyword evidence="2" id="KW-1185">Reference proteome</keyword>
<sequence>SFSICNLPPEYRYRTSNLLLTSILPGPKEQNPDQIQRFLRPIMSDLLRLWIDGIRVPTASCPEGRLVRVALVAVVCDKPAAHKIGGFGSHSHTYLCTGCWITQADKDKPISFIKDACTNAEQCTLGEEYCTLTNSTSRKNFVKLHATRFTQLSRLPYFDLVNQVVIDPMHNLFLGKSLLRCSWAATSINFH</sequence>
<dbReference type="AlphaFoldDB" id="A0A0C9TW10"/>
<accession>A0A0C9TW10</accession>
<dbReference type="Pfam" id="PF02992">
    <property type="entry name" value="Transposase_21"/>
    <property type="match status" value="1"/>
</dbReference>
<dbReference type="InterPro" id="IPR004242">
    <property type="entry name" value="Transposase_21"/>
</dbReference>
<feature type="non-terminal residue" evidence="1">
    <location>
        <position position="1"/>
    </location>
</feature>
<reference evidence="2" key="2">
    <citation type="submission" date="2015-01" db="EMBL/GenBank/DDBJ databases">
        <title>Evolutionary Origins and Diversification of the Mycorrhizal Mutualists.</title>
        <authorList>
            <consortium name="DOE Joint Genome Institute"/>
            <consortium name="Mycorrhizal Genomics Consortium"/>
            <person name="Kohler A."/>
            <person name="Kuo A."/>
            <person name="Nagy L.G."/>
            <person name="Floudas D."/>
            <person name="Copeland A."/>
            <person name="Barry K.W."/>
            <person name="Cichocki N."/>
            <person name="Veneault-Fourrey C."/>
            <person name="LaButti K."/>
            <person name="Lindquist E.A."/>
            <person name="Lipzen A."/>
            <person name="Lundell T."/>
            <person name="Morin E."/>
            <person name="Murat C."/>
            <person name="Riley R."/>
            <person name="Ohm R."/>
            <person name="Sun H."/>
            <person name="Tunlid A."/>
            <person name="Henrissat B."/>
            <person name="Grigoriev I.V."/>
            <person name="Hibbett D.S."/>
            <person name="Martin F."/>
        </authorList>
    </citation>
    <scope>NUCLEOTIDE SEQUENCE [LARGE SCALE GENOMIC DNA]</scope>
    <source>
        <strain evidence="2">ATCC 200175</strain>
    </source>
</reference>
<dbReference type="OrthoDB" id="3269001at2759"/>
<protein>
    <submittedName>
        <fullName evidence="1">Uncharacterized protein</fullName>
    </submittedName>
</protein>
<proteinExistence type="predicted"/>
<feature type="non-terminal residue" evidence="1">
    <location>
        <position position="191"/>
    </location>
</feature>
<reference evidence="1 2" key="1">
    <citation type="submission" date="2014-06" db="EMBL/GenBank/DDBJ databases">
        <authorList>
            <consortium name="DOE Joint Genome Institute"/>
            <person name="Kuo A."/>
            <person name="Kohler A."/>
            <person name="Nagy L.G."/>
            <person name="Floudas D."/>
            <person name="Copeland A."/>
            <person name="Barry K.W."/>
            <person name="Cichocki N."/>
            <person name="Veneault-Fourrey C."/>
            <person name="LaButti K."/>
            <person name="Lindquist E.A."/>
            <person name="Lipzen A."/>
            <person name="Lundell T."/>
            <person name="Morin E."/>
            <person name="Murat C."/>
            <person name="Sun H."/>
            <person name="Tunlid A."/>
            <person name="Henrissat B."/>
            <person name="Grigoriev I.V."/>
            <person name="Hibbett D.S."/>
            <person name="Martin F."/>
            <person name="Nordberg H.P."/>
            <person name="Cantor M.N."/>
            <person name="Hua S.X."/>
        </authorList>
    </citation>
    <scope>NUCLEOTIDE SEQUENCE [LARGE SCALE GENOMIC DNA]</scope>
    <source>
        <strain evidence="1 2">ATCC 200175</strain>
    </source>
</reference>
<dbReference type="EMBL" id="KN819371">
    <property type="protein sequence ID" value="KIJ11917.1"/>
    <property type="molecule type" value="Genomic_DNA"/>
</dbReference>
<name>A0A0C9TW10_PAXIN</name>
<organism evidence="1 2">
    <name type="scientific">Paxillus involutus ATCC 200175</name>
    <dbReference type="NCBI Taxonomy" id="664439"/>
    <lineage>
        <taxon>Eukaryota</taxon>
        <taxon>Fungi</taxon>
        <taxon>Dikarya</taxon>
        <taxon>Basidiomycota</taxon>
        <taxon>Agaricomycotina</taxon>
        <taxon>Agaricomycetes</taxon>
        <taxon>Agaricomycetidae</taxon>
        <taxon>Boletales</taxon>
        <taxon>Paxilineae</taxon>
        <taxon>Paxillaceae</taxon>
        <taxon>Paxillus</taxon>
    </lineage>
</organism>
<dbReference type="HOGENOM" id="CLU_078867_1_0_1"/>
<evidence type="ECO:0000313" key="2">
    <source>
        <dbReference type="Proteomes" id="UP000053647"/>
    </source>
</evidence>